<dbReference type="Gene3D" id="2.40.50.140">
    <property type="entry name" value="Nucleic acid-binding proteins"/>
    <property type="match status" value="1"/>
</dbReference>
<evidence type="ECO:0000256" key="5">
    <source>
        <dbReference type="ARBA" id="ARBA00022598"/>
    </source>
</evidence>
<dbReference type="Gene3D" id="3.30.930.10">
    <property type="entry name" value="Bira Bifunctional Protein, Domain 2"/>
    <property type="match status" value="1"/>
</dbReference>
<keyword evidence="7 13" id="KW-0547">Nucleotide-binding</keyword>
<dbReference type="InterPro" id="IPR045864">
    <property type="entry name" value="aa-tRNA-synth_II/BPL/LPL"/>
</dbReference>
<dbReference type="EMBL" id="JARULN010000017">
    <property type="protein sequence ID" value="MDG5755061.1"/>
    <property type="molecule type" value="Genomic_DNA"/>
</dbReference>
<evidence type="ECO:0000256" key="9">
    <source>
        <dbReference type="ARBA" id="ARBA00022842"/>
    </source>
</evidence>
<dbReference type="EC" id="6.1.1.6" evidence="13"/>
<evidence type="ECO:0000259" key="15">
    <source>
        <dbReference type="PROSITE" id="PS50862"/>
    </source>
</evidence>
<protein>
    <recommendedName>
        <fullName evidence="13">Lysine--tRNA ligase</fullName>
        <ecNumber evidence="13">6.1.1.6</ecNumber>
    </recommendedName>
    <alternativeName>
        <fullName evidence="13">Lysyl-tRNA synthetase</fullName>
        <shortName evidence="13">LysRS</shortName>
    </alternativeName>
</protein>
<sequence>MSYEELNDQLQVRRDKLQKLFEKGMDPFGKRFERTHSTDQLLDLYGEVEKEALDEKGISVSIAGRIMTKRGKGKAGFAHVQDLHNQIQIYVRQDAVGEEQYELFNNADLGDLVGVTGTVFKTKVGELSIKVTDFKLLTKSLRPLPDKYHGLKDIEQRYRQRYLDLITSMESRKTFIARSKIIQSMRRYLDDNGYLEVETPMMHAIAGGASARPFITHHNALDMQLYMRIAIELHLKRLIVGGLEKVYEIGRVFRNEGISTRHNPEFTMIELYEAYADYKDIMELTENLIAHIAKEVLGTTKVQYGEYEVDLEPKWKRVHMVDAIKEQTGADFWAPMSVEEARALAKEHGVEVTEHMEVGHIINEFFEQKVEEHLIQPTFVYGHPVEISPLAKKNEEDPRFTDRFELFIVAREHANAFTELNDPIDQKERFEAQLKEREQGNDEAHMMDDDYIEALEYGMPPTGGLGIGIDRLVMLLTNAPSIRDVLLFPQMRHK</sequence>
<keyword evidence="8 13" id="KW-0067">ATP-binding</keyword>
<evidence type="ECO:0000256" key="3">
    <source>
        <dbReference type="ARBA" id="ARBA00011738"/>
    </source>
</evidence>
<dbReference type="HAMAP" id="MF_00252">
    <property type="entry name" value="Lys_tRNA_synth_class2"/>
    <property type="match status" value="1"/>
</dbReference>
<dbReference type="Proteomes" id="UP001218246">
    <property type="component" value="Unassembled WGS sequence"/>
</dbReference>
<dbReference type="NCBIfam" id="TIGR00499">
    <property type="entry name" value="lysS_bact"/>
    <property type="match status" value="1"/>
</dbReference>
<dbReference type="InterPro" id="IPR004365">
    <property type="entry name" value="NA-bd_OB_tRNA"/>
</dbReference>
<dbReference type="Pfam" id="PF01336">
    <property type="entry name" value="tRNA_anti-codon"/>
    <property type="match status" value="1"/>
</dbReference>
<dbReference type="CDD" id="cd00775">
    <property type="entry name" value="LysRS_core"/>
    <property type="match status" value="1"/>
</dbReference>
<dbReference type="PROSITE" id="PS50862">
    <property type="entry name" value="AA_TRNA_LIGASE_II"/>
    <property type="match status" value="1"/>
</dbReference>
<dbReference type="PANTHER" id="PTHR42918:SF15">
    <property type="entry name" value="LYSINE--TRNA LIGASE, CHLOROPLASTIC_MITOCHONDRIAL"/>
    <property type="match status" value="1"/>
</dbReference>
<comment type="caution">
    <text evidence="16">The sequence shown here is derived from an EMBL/GenBank/DDBJ whole genome shotgun (WGS) entry which is preliminary data.</text>
</comment>
<evidence type="ECO:0000313" key="17">
    <source>
        <dbReference type="Proteomes" id="UP001218246"/>
    </source>
</evidence>
<evidence type="ECO:0000256" key="11">
    <source>
        <dbReference type="ARBA" id="ARBA00023146"/>
    </source>
</evidence>
<comment type="subcellular location">
    <subcellularLocation>
        <location evidence="1 13">Cytoplasm</location>
    </subcellularLocation>
</comment>
<proteinExistence type="inferred from homology"/>
<dbReference type="RefSeq" id="WP_124565638.1">
    <property type="nucleotide sequence ID" value="NZ_JARRRY010000016.1"/>
</dbReference>
<evidence type="ECO:0000256" key="1">
    <source>
        <dbReference type="ARBA" id="ARBA00004496"/>
    </source>
</evidence>
<feature type="domain" description="Aminoacyl-transfer RNA synthetases class-II family profile" evidence="15">
    <location>
        <begin position="178"/>
        <end position="489"/>
    </location>
</feature>
<comment type="cofactor">
    <cofactor evidence="13 14">
        <name>Mg(2+)</name>
        <dbReference type="ChEBI" id="CHEBI:18420"/>
    </cofactor>
    <text evidence="13 14">Binds 3 Mg(2+) ions per subunit.</text>
</comment>
<dbReference type="InterPro" id="IPR004364">
    <property type="entry name" value="Aa-tRNA-synt_II"/>
</dbReference>
<accession>A0ABT6H9M9</accession>
<keyword evidence="5 13" id="KW-0436">Ligase</keyword>
<dbReference type="InterPro" id="IPR006195">
    <property type="entry name" value="aa-tRNA-synth_II"/>
</dbReference>
<keyword evidence="4 13" id="KW-0963">Cytoplasm</keyword>
<dbReference type="InterPro" id="IPR002313">
    <property type="entry name" value="Lys-tRNA-ligase_II"/>
</dbReference>
<dbReference type="PIRSF" id="PIRSF039101">
    <property type="entry name" value="LysRS2"/>
    <property type="match status" value="1"/>
</dbReference>
<evidence type="ECO:0000256" key="8">
    <source>
        <dbReference type="ARBA" id="ARBA00022840"/>
    </source>
</evidence>
<dbReference type="CDD" id="cd04322">
    <property type="entry name" value="LysRS_N"/>
    <property type="match status" value="1"/>
</dbReference>
<feature type="binding site" evidence="13">
    <location>
        <position position="405"/>
    </location>
    <ligand>
        <name>Mg(2+)</name>
        <dbReference type="ChEBI" id="CHEBI:18420"/>
        <label>1</label>
    </ligand>
</feature>
<dbReference type="PRINTS" id="PR00982">
    <property type="entry name" value="TRNASYNTHLYS"/>
</dbReference>
<comment type="catalytic activity">
    <reaction evidence="12 13 14">
        <text>tRNA(Lys) + L-lysine + ATP = L-lysyl-tRNA(Lys) + AMP + diphosphate</text>
        <dbReference type="Rhea" id="RHEA:20792"/>
        <dbReference type="Rhea" id="RHEA-COMP:9696"/>
        <dbReference type="Rhea" id="RHEA-COMP:9697"/>
        <dbReference type="ChEBI" id="CHEBI:30616"/>
        <dbReference type="ChEBI" id="CHEBI:32551"/>
        <dbReference type="ChEBI" id="CHEBI:33019"/>
        <dbReference type="ChEBI" id="CHEBI:78442"/>
        <dbReference type="ChEBI" id="CHEBI:78529"/>
        <dbReference type="ChEBI" id="CHEBI:456215"/>
        <dbReference type="EC" id="6.1.1.6"/>
    </reaction>
</comment>
<dbReference type="InterPro" id="IPR018149">
    <property type="entry name" value="Lys-tRNA-synth_II_C"/>
</dbReference>
<dbReference type="Pfam" id="PF00152">
    <property type="entry name" value="tRNA-synt_2"/>
    <property type="match status" value="1"/>
</dbReference>
<evidence type="ECO:0000256" key="14">
    <source>
        <dbReference type="RuleBase" id="RU000336"/>
    </source>
</evidence>
<dbReference type="InterPro" id="IPR012340">
    <property type="entry name" value="NA-bd_OB-fold"/>
</dbReference>
<feature type="binding site" evidence="13">
    <location>
        <position position="412"/>
    </location>
    <ligand>
        <name>Mg(2+)</name>
        <dbReference type="ChEBI" id="CHEBI:18420"/>
        <label>1</label>
    </ligand>
</feature>
<evidence type="ECO:0000256" key="7">
    <source>
        <dbReference type="ARBA" id="ARBA00022741"/>
    </source>
</evidence>
<evidence type="ECO:0000256" key="2">
    <source>
        <dbReference type="ARBA" id="ARBA00008226"/>
    </source>
</evidence>
<dbReference type="SUPFAM" id="SSF50249">
    <property type="entry name" value="Nucleic acid-binding proteins"/>
    <property type="match status" value="1"/>
</dbReference>
<dbReference type="InterPro" id="IPR034762">
    <property type="entry name" value="Lys-tRNA-ligase_II_bac/euk"/>
</dbReference>
<keyword evidence="17" id="KW-1185">Reference proteome</keyword>
<comment type="similarity">
    <text evidence="2 13">Belongs to the class-II aminoacyl-tRNA synthetase family.</text>
</comment>
<comment type="subunit">
    <text evidence="3 13">Homodimer.</text>
</comment>
<dbReference type="GO" id="GO:0004824">
    <property type="term" value="F:lysine-tRNA ligase activity"/>
    <property type="evidence" value="ECO:0007669"/>
    <property type="project" value="UniProtKB-EC"/>
</dbReference>
<keyword evidence="10 13" id="KW-0648">Protein biosynthesis</keyword>
<evidence type="ECO:0000256" key="4">
    <source>
        <dbReference type="ARBA" id="ARBA00022490"/>
    </source>
</evidence>
<organism evidence="16 17">
    <name type="scientific">Ectobacillus antri</name>
    <dbReference type="NCBI Taxonomy" id="2486280"/>
    <lineage>
        <taxon>Bacteria</taxon>
        <taxon>Bacillati</taxon>
        <taxon>Bacillota</taxon>
        <taxon>Bacilli</taxon>
        <taxon>Bacillales</taxon>
        <taxon>Bacillaceae</taxon>
        <taxon>Ectobacillus</taxon>
    </lineage>
</organism>
<dbReference type="SUPFAM" id="SSF55681">
    <property type="entry name" value="Class II aaRS and biotin synthetases"/>
    <property type="match status" value="1"/>
</dbReference>
<evidence type="ECO:0000256" key="13">
    <source>
        <dbReference type="HAMAP-Rule" id="MF_00252"/>
    </source>
</evidence>
<dbReference type="InterPro" id="IPR044136">
    <property type="entry name" value="Lys-tRNA-ligase_II_N"/>
</dbReference>
<keyword evidence="9 13" id="KW-0460">Magnesium</keyword>
<evidence type="ECO:0000313" key="16">
    <source>
        <dbReference type="EMBL" id="MDG5755061.1"/>
    </source>
</evidence>
<evidence type="ECO:0000256" key="10">
    <source>
        <dbReference type="ARBA" id="ARBA00022917"/>
    </source>
</evidence>
<gene>
    <name evidence="13 16" type="primary">lysS</name>
    <name evidence="16" type="ORF">P6P90_14015</name>
</gene>
<name>A0ABT6H9M9_9BACI</name>
<dbReference type="PANTHER" id="PTHR42918">
    <property type="entry name" value="LYSYL-TRNA SYNTHETASE"/>
    <property type="match status" value="1"/>
</dbReference>
<feature type="binding site" evidence="13">
    <location>
        <position position="412"/>
    </location>
    <ligand>
        <name>Mg(2+)</name>
        <dbReference type="ChEBI" id="CHEBI:18420"/>
        <label>2</label>
    </ligand>
</feature>
<evidence type="ECO:0000256" key="6">
    <source>
        <dbReference type="ARBA" id="ARBA00022723"/>
    </source>
</evidence>
<reference evidence="16 17" key="1">
    <citation type="submission" date="2023-04" db="EMBL/GenBank/DDBJ databases">
        <title>Ectobacillus antri isolated from activated sludge.</title>
        <authorList>
            <person name="Yan P."/>
            <person name="Liu X."/>
        </authorList>
    </citation>
    <scope>NUCLEOTIDE SEQUENCE [LARGE SCALE GENOMIC DNA]</scope>
    <source>
        <strain evidence="16 17">C18H</strain>
    </source>
</reference>
<keyword evidence="11 13" id="KW-0030">Aminoacyl-tRNA synthetase</keyword>
<dbReference type="NCBIfam" id="NF001756">
    <property type="entry name" value="PRK00484.1"/>
    <property type="match status" value="1"/>
</dbReference>
<evidence type="ECO:0000256" key="12">
    <source>
        <dbReference type="ARBA" id="ARBA00048573"/>
    </source>
</evidence>
<keyword evidence="6 13" id="KW-0479">Metal-binding</keyword>